<keyword evidence="3 7" id="KW-0812">Transmembrane</keyword>
<feature type="transmembrane region" description="Helical" evidence="7">
    <location>
        <begin position="272"/>
        <end position="294"/>
    </location>
</feature>
<keyword evidence="4 7" id="KW-1133">Transmembrane helix</keyword>
<keyword evidence="5 7" id="KW-0472">Membrane</keyword>
<sequence>MAADPHAAGDPGADPDSAEKPSSPAQITRPSWGYILRRTVHEFRRDECTDSAAVMTFFAVLSIFPGLLTVVSMLGVVGQAEATTRTLLRLLDEFGVPEGAVAVLEGPIGELTGFPSAGLALVTGLVGALWTASGYVRAFGRSMNRIYEVKEGRPVWKLYPLMIAVTLSLVVLVVGMMLLLLLSGPVAERLGGLIGLGEAALRLWQAARIPALLLLLVFVIALLYYATPNIRQPRFRWLSIGSVVAILVMSAATTGFSFYVSNVNDYNATYGAIGGVIVLLLWIWIMNIVLLAGAELNAEIERGRQLQAGIEAEENLRLPPRDLRGVRRMQAKEQELVEEGRALRRRHAGPDPTEHARARDGTAPA</sequence>
<keyword evidence="9" id="KW-1185">Reference proteome</keyword>
<dbReference type="EMBL" id="JSUH01000008">
    <property type="protein sequence ID" value="KHD97311.1"/>
    <property type="molecule type" value="Genomic_DNA"/>
</dbReference>
<dbReference type="OrthoDB" id="9781030at2"/>
<dbReference type="RefSeq" id="WP_035926874.1">
    <property type="nucleotide sequence ID" value="NZ_JSUH01000008.1"/>
</dbReference>
<feature type="compositionally biased region" description="Low complexity" evidence="6">
    <location>
        <begin position="1"/>
        <end position="15"/>
    </location>
</feature>
<protein>
    <submittedName>
        <fullName evidence="8">Ribonuclease BN</fullName>
    </submittedName>
</protein>
<dbReference type="PANTHER" id="PTHR30213">
    <property type="entry name" value="INNER MEMBRANE PROTEIN YHJD"/>
    <property type="match status" value="1"/>
</dbReference>
<feature type="transmembrane region" description="Helical" evidence="7">
    <location>
        <begin position="237"/>
        <end position="260"/>
    </location>
</feature>
<evidence type="ECO:0000256" key="2">
    <source>
        <dbReference type="ARBA" id="ARBA00022475"/>
    </source>
</evidence>
<comment type="caution">
    <text evidence="8">The sequence shown here is derived from an EMBL/GenBank/DDBJ whole genome shotgun (WGS) entry which is preliminary data.</text>
</comment>
<dbReference type="InterPro" id="IPR017039">
    <property type="entry name" value="Virul_fac_BrkB"/>
</dbReference>
<name>A0A0A6VRS9_KOCRO</name>
<feature type="transmembrane region" description="Helical" evidence="7">
    <location>
        <begin position="117"/>
        <end position="138"/>
    </location>
</feature>
<dbReference type="NCBIfam" id="TIGR00765">
    <property type="entry name" value="yihY_not_rbn"/>
    <property type="match status" value="1"/>
</dbReference>
<keyword evidence="2" id="KW-1003">Cell membrane</keyword>
<proteinExistence type="predicted"/>
<feature type="region of interest" description="Disordered" evidence="6">
    <location>
        <begin position="336"/>
        <end position="365"/>
    </location>
</feature>
<evidence type="ECO:0000256" key="4">
    <source>
        <dbReference type="ARBA" id="ARBA00022989"/>
    </source>
</evidence>
<comment type="subcellular location">
    <subcellularLocation>
        <location evidence="1">Cell membrane</location>
        <topology evidence="1">Multi-pass membrane protein</topology>
    </subcellularLocation>
</comment>
<evidence type="ECO:0000313" key="9">
    <source>
        <dbReference type="Proteomes" id="UP000030466"/>
    </source>
</evidence>
<feature type="region of interest" description="Disordered" evidence="6">
    <location>
        <begin position="1"/>
        <end position="27"/>
    </location>
</feature>
<dbReference type="Proteomes" id="UP000030466">
    <property type="component" value="Unassembled WGS sequence"/>
</dbReference>
<evidence type="ECO:0000313" key="8">
    <source>
        <dbReference type="EMBL" id="KHD97311.1"/>
    </source>
</evidence>
<feature type="transmembrane region" description="Helical" evidence="7">
    <location>
        <begin position="203"/>
        <end position="225"/>
    </location>
</feature>
<gene>
    <name evidence="8" type="ORF">GY22_09820</name>
</gene>
<evidence type="ECO:0000256" key="7">
    <source>
        <dbReference type="SAM" id="Phobius"/>
    </source>
</evidence>
<organism evidence="8 9">
    <name type="scientific">Kocuria rosea subsp. polaris</name>
    <dbReference type="NCBI Taxonomy" id="136273"/>
    <lineage>
        <taxon>Bacteria</taxon>
        <taxon>Bacillati</taxon>
        <taxon>Actinomycetota</taxon>
        <taxon>Actinomycetes</taxon>
        <taxon>Micrococcales</taxon>
        <taxon>Micrococcaceae</taxon>
        <taxon>Kocuria</taxon>
    </lineage>
</organism>
<feature type="transmembrane region" description="Helical" evidence="7">
    <location>
        <begin position="52"/>
        <end position="77"/>
    </location>
</feature>
<dbReference type="PIRSF" id="PIRSF035875">
    <property type="entry name" value="RNase_BN"/>
    <property type="match status" value="1"/>
</dbReference>
<dbReference type="AlphaFoldDB" id="A0A0A6VRS9"/>
<dbReference type="PANTHER" id="PTHR30213:SF0">
    <property type="entry name" value="UPF0761 MEMBRANE PROTEIN YIHY"/>
    <property type="match status" value="1"/>
</dbReference>
<dbReference type="Pfam" id="PF03631">
    <property type="entry name" value="Virul_fac_BrkB"/>
    <property type="match status" value="1"/>
</dbReference>
<evidence type="ECO:0000256" key="6">
    <source>
        <dbReference type="SAM" id="MobiDB-lite"/>
    </source>
</evidence>
<evidence type="ECO:0000256" key="5">
    <source>
        <dbReference type="ARBA" id="ARBA00023136"/>
    </source>
</evidence>
<reference evidence="8 9" key="1">
    <citation type="journal article" date="2003" name="Int. J. Syst. Evol. Microbiol.">
        <title>Kocuria polaris sp. nov., an orange-pigmented psychrophilic bacterium isolated from an Antarctic cyanobacterial mat sample.</title>
        <authorList>
            <person name="Reddy G.S."/>
            <person name="Prakash J.S."/>
            <person name="Prabahar V."/>
            <person name="Matsumoto G.I."/>
            <person name="Stackebrandt E."/>
            <person name="Shivaji S."/>
        </authorList>
    </citation>
    <scope>NUCLEOTIDE SEQUENCE [LARGE SCALE GENOMIC DNA]</scope>
    <source>
        <strain evidence="8 9">CMS 76or</strain>
    </source>
</reference>
<accession>A0A0A6VRS9</accession>
<feature type="transmembrane region" description="Helical" evidence="7">
    <location>
        <begin position="158"/>
        <end position="183"/>
    </location>
</feature>
<dbReference type="GO" id="GO:0005886">
    <property type="term" value="C:plasma membrane"/>
    <property type="evidence" value="ECO:0007669"/>
    <property type="project" value="UniProtKB-SubCell"/>
</dbReference>
<evidence type="ECO:0000256" key="1">
    <source>
        <dbReference type="ARBA" id="ARBA00004651"/>
    </source>
</evidence>
<evidence type="ECO:0000256" key="3">
    <source>
        <dbReference type="ARBA" id="ARBA00022692"/>
    </source>
</evidence>